<protein>
    <submittedName>
        <fullName evidence="1">Uncharacterized protein</fullName>
    </submittedName>
</protein>
<organism evidence="1">
    <name type="scientific">Metarhizium robertsii</name>
    <dbReference type="NCBI Taxonomy" id="568076"/>
    <lineage>
        <taxon>Eukaryota</taxon>
        <taxon>Fungi</taxon>
        <taxon>Dikarya</taxon>
        <taxon>Ascomycota</taxon>
        <taxon>Pezizomycotina</taxon>
        <taxon>Sordariomycetes</taxon>
        <taxon>Hypocreomycetidae</taxon>
        <taxon>Hypocreales</taxon>
        <taxon>Clavicipitaceae</taxon>
        <taxon>Metarhizium</taxon>
    </lineage>
</organism>
<reference evidence="1" key="1">
    <citation type="submission" date="2014-02" db="EMBL/GenBank/DDBJ databases">
        <title>The genome sequence of the entomopathogenic fungus Metarhizium robertsii ARSEF 2575.</title>
        <authorList>
            <person name="Giuliano Garisto Donzelli B."/>
            <person name="Roe B.A."/>
            <person name="Macmil S.L."/>
            <person name="Krasnoff S.B."/>
            <person name="Gibson D.M."/>
        </authorList>
    </citation>
    <scope>NUCLEOTIDE SEQUENCE [LARGE SCALE GENOMIC DNA]</scope>
    <source>
        <strain evidence="1">ARSEF 2575</strain>
    </source>
</reference>
<evidence type="ECO:0000313" key="1">
    <source>
        <dbReference type="EMBL" id="EXU96722.1"/>
    </source>
</evidence>
<comment type="caution">
    <text evidence="1">The sequence shown here is derived from an EMBL/GenBank/DDBJ whole genome shotgun (WGS) entry which is preliminary data.</text>
</comment>
<proteinExistence type="predicted"/>
<accession>A0A0A1UPJ4</accession>
<dbReference type="Proteomes" id="UP000030151">
    <property type="component" value="Unassembled WGS sequence"/>
</dbReference>
<dbReference type="AlphaFoldDB" id="A0A0A1UPJ4"/>
<dbReference type="EMBL" id="JELW01000045">
    <property type="protein sequence ID" value="EXU96722.1"/>
    <property type="molecule type" value="Genomic_DNA"/>
</dbReference>
<gene>
    <name evidence="1" type="ORF">X797_010119</name>
</gene>
<name>A0A0A1UPJ4_9HYPO</name>
<dbReference type="HOGENOM" id="CLU_2923135_0_0_1"/>
<sequence length="61" mass="6856">MCNVLDHGFDAPLGLENSDATQKRSFHIASYEGCILLAYAVRRRPKARFAYSVPQDSLARK</sequence>